<evidence type="ECO:0000256" key="10">
    <source>
        <dbReference type="HAMAP-Rule" id="MF_00237"/>
    </source>
</evidence>
<comment type="subunit">
    <text evidence="10">The Tat system comprises two distinct complexes: a TatABC complex, containing multiple copies of TatA, TatB and TatC subunits, and a separate TatA complex, containing only TatA subunits. Substrates initially bind to the TatABC complex, which probably triggers association of the separate TatA complex to form the active translocon.</text>
</comment>
<dbReference type="GO" id="GO:0008320">
    <property type="term" value="F:protein transmembrane transporter activity"/>
    <property type="evidence" value="ECO:0007669"/>
    <property type="project" value="UniProtKB-UniRule"/>
</dbReference>
<comment type="subcellular location">
    <subcellularLocation>
        <location evidence="10">Cell membrane</location>
        <topology evidence="10">Single-pass membrane protein</topology>
    </subcellularLocation>
    <subcellularLocation>
        <location evidence="1">Membrane</location>
        <topology evidence="1">Single-pass membrane protein</topology>
    </subcellularLocation>
</comment>
<dbReference type="InterPro" id="IPR018448">
    <property type="entry name" value="TatB"/>
</dbReference>
<dbReference type="GO" id="GO:0043953">
    <property type="term" value="P:protein transport by the Tat complex"/>
    <property type="evidence" value="ECO:0007669"/>
    <property type="project" value="UniProtKB-UniRule"/>
</dbReference>
<keyword evidence="12" id="KW-1185">Reference proteome</keyword>
<keyword evidence="8 10" id="KW-0811">Translocation</keyword>
<evidence type="ECO:0000313" key="12">
    <source>
        <dbReference type="Proteomes" id="UP000192761"/>
    </source>
</evidence>
<dbReference type="HAMAP" id="MF_00237">
    <property type="entry name" value="TatB"/>
    <property type="match status" value="1"/>
</dbReference>
<dbReference type="Pfam" id="PF02416">
    <property type="entry name" value="TatA_B_E"/>
    <property type="match status" value="1"/>
</dbReference>
<dbReference type="STRING" id="1121001.SAMN02745857_02685"/>
<keyword evidence="2 10" id="KW-0813">Transport</keyword>
<keyword evidence="5 10" id="KW-0812">Transmembrane</keyword>
<evidence type="ECO:0000256" key="7">
    <source>
        <dbReference type="ARBA" id="ARBA00022989"/>
    </source>
</evidence>
<dbReference type="PANTHER" id="PTHR33162:SF1">
    <property type="entry name" value="SEC-INDEPENDENT PROTEIN TRANSLOCASE PROTEIN TATA, CHLOROPLASTIC"/>
    <property type="match status" value="1"/>
</dbReference>
<dbReference type="PRINTS" id="PR01506">
    <property type="entry name" value="TATBPROTEIN"/>
</dbReference>
<dbReference type="InterPro" id="IPR003369">
    <property type="entry name" value="TatA/B/E"/>
</dbReference>
<keyword evidence="7 10" id="KW-1133">Transmembrane helix</keyword>
<keyword evidence="9 10" id="KW-0472">Membrane</keyword>
<dbReference type="Proteomes" id="UP000192761">
    <property type="component" value="Unassembled WGS sequence"/>
</dbReference>
<proteinExistence type="inferred from homology"/>
<dbReference type="RefSeq" id="WP_084091315.1">
    <property type="nucleotide sequence ID" value="NZ_FWXD01000015.1"/>
</dbReference>
<comment type="similarity">
    <text evidence="10">Belongs to the TatB family.</text>
</comment>
<reference evidence="11 12" key="1">
    <citation type="submission" date="2017-04" db="EMBL/GenBank/DDBJ databases">
        <authorList>
            <person name="Afonso C.L."/>
            <person name="Miller P.J."/>
            <person name="Scott M.A."/>
            <person name="Spackman E."/>
            <person name="Goraichik I."/>
            <person name="Dimitrov K.M."/>
            <person name="Suarez D.L."/>
            <person name="Swayne D.E."/>
        </authorList>
    </citation>
    <scope>NUCLEOTIDE SEQUENCE [LARGE SCALE GENOMIC DNA]</scope>
    <source>
        <strain evidence="11 12">DSM 23236</strain>
    </source>
</reference>
<evidence type="ECO:0000256" key="6">
    <source>
        <dbReference type="ARBA" id="ARBA00022927"/>
    </source>
</evidence>
<protein>
    <recommendedName>
        <fullName evidence="10">Sec-independent protein translocase protein TatB</fullName>
    </recommendedName>
</protein>
<evidence type="ECO:0000256" key="8">
    <source>
        <dbReference type="ARBA" id="ARBA00023010"/>
    </source>
</evidence>
<dbReference type="GO" id="GO:0033281">
    <property type="term" value="C:TAT protein transport complex"/>
    <property type="evidence" value="ECO:0007669"/>
    <property type="project" value="UniProtKB-UniRule"/>
</dbReference>
<gene>
    <name evidence="10" type="primary">tatB</name>
    <name evidence="11" type="ORF">SAMN02745857_02685</name>
</gene>
<keyword evidence="4" id="KW-0997">Cell inner membrane</keyword>
<evidence type="ECO:0000256" key="4">
    <source>
        <dbReference type="ARBA" id="ARBA00022519"/>
    </source>
</evidence>
<evidence type="ECO:0000256" key="3">
    <source>
        <dbReference type="ARBA" id="ARBA00022475"/>
    </source>
</evidence>
<evidence type="ECO:0000256" key="9">
    <source>
        <dbReference type="ARBA" id="ARBA00023136"/>
    </source>
</evidence>
<evidence type="ECO:0000256" key="5">
    <source>
        <dbReference type="ARBA" id="ARBA00022692"/>
    </source>
</evidence>
<evidence type="ECO:0000256" key="1">
    <source>
        <dbReference type="ARBA" id="ARBA00004167"/>
    </source>
</evidence>
<evidence type="ECO:0000256" key="2">
    <source>
        <dbReference type="ARBA" id="ARBA00022448"/>
    </source>
</evidence>
<dbReference type="OrthoDB" id="9816005at2"/>
<evidence type="ECO:0000313" key="11">
    <source>
        <dbReference type="EMBL" id="SMC27045.1"/>
    </source>
</evidence>
<keyword evidence="3 10" id="KW-1003">Cell membrane</keyword>
<keyword evidence="6 10" id="KW-0653">Protein transport</keyword>
<accession>A0A1W1XT77</accession>
<comment type="function">
    <text evidence="10">Part of the twin-arginine translocation (Tat) system that transports large folded proteins containing a characteristic twin-arginine motif in their signal peptide across membranes. Together with TatC, TatB is part of a receptor directly interacting with Tat signal peptides. TatB may form an oligomeric binding site that transiently accommodates folded Tat precursor proteins before their translocation.</text>
</comment>
<name>A0A1W1XT77_9NEIS</name>
<sequence length="218" mass="22754">MFDVSFAELAVIGAVALVVLGPERLPAVARTIGALIGRAQRFVASVKADLNREVQQTELAKIEAELRAEGDGLRNTIHQSLVEPVQQAREELSTLAAPLQQPLSSALDDMAADAAGTPDLSVPEISTADMPAVYAAQVEPVETAAPSDLSETPPVEVEVAPSASAAVRVAEAVAPLEDASAVEAVHHLDAAARTVFDERQLDLFDAPPAVVAAGNDRR</sequence>
<dbReference type="PANTHER" id="PTHR33162">
    <property type="entry name" value="SEC-INDEPENDENT PROTEIN TRANSLOCASE PROTEIN TATA, CHLOROPLASTIC"/>
    <property type="match status" value="1"/>
</dbReference>
<dbReference type="NCBIfam" id="TIGR01410">
    <property type="entry name" value="tatB"/>
    <property type="match status" value="1"/>
</dbReference>
<dbReference type="EMBL" id="FWXD01000015">
    <property type="protein sequence ID" value="SMC27045.1"/>
    <property type="molecule type" value="Genomic_DNA"/>
</dbReference>
<dbReference type="AlphaFoldDB" id="A0A1W1XT77"/>
<dbReference type="Gene3D" id="1.20.5.3310">
    <property type="match status" value="1"/>
</dbReference>
<organism evidence="11 12">
    <name type="scientific">Andreprevotia lacus DSM 23236</name>
    <dbReference type="NCBI Taxonomy" id="1121001"/>
    <lineage>
        <taxon>Bacteria</taxon>
        <taxon>Pseudomonadati</taxon>
        <taxon>Pseudomonadota</taxon>
        <taxon>Betaproteobacteria</taxon>
        <taxon>Neisseriales</taxon>
        <taxon>Chitinibacteraceae</taxon>
        <taxon>Andreprevotia</taxon>
    </lineage>
</organism>